<dbReference type="NCBIfam" id="TIGR01224">
    <property type="entry name" value="hutI"/>
    <property type="match status" value="1"/>
</dbReference>
<feature type="domain" description="Aminodeoxyfutalosine deaminase/Imidazolonepropionase-like composite" evidence="9">
    <location>
        <begin position="34"/>
        <end position="56"/>
    </location>
</feature>
<comment type="similarity">
    <text evidence="7">Belongs to the metallo-dependent hydrolases superfamily. HutI family.</text>
</comment>
<feature type="binding site" evidence="7">
    <location>
        <position position="250"/>
    </location>
    <ligand>
        <name>4-imidazolone-5-propanoate</name>
        <dbReference type="ChEBI" id="CHEBI:77893"/>
    </ligand>
</feature>
<dbReference type="HAMAP" id="MF_00372">
    <property type="entry name" value="HutI"/>
    <property type="match status" value="1"/>
</dbReference>
<feature type="binding site" evidence="7">
    <location>
        <position position="322"/>
    </location>
    <ligand>
        <name>Zn(2+)</name>
        <dbReference type="ChEBI" id="CHEBI:29105"/>
    </ligand>
</feature>
<feature type="binding site" evidence="7">
    <location>
        <position position="86"/>
    </location>
    <ligand>
        <name>4-imidazolone-5-propanoate</name>
        <dbReference type="ChEBI" id="CHEBI:77893"/>
    </ligand>
</feature>
<dbReference type="InterPro" id="IPR006680">
    <property type="entry name" value="Amidohydro-rel"/>
</dbReference>
<feature type="binding site" evidence="7">
    <location>
        <position position="247"/>
    </location>
    <ligand>
        <name>Zn(2+)</name>
        <dbReference type="ChEBI" id="CHEBI:29105"/>
    </ligand>
</feature>
<accession>A0ABZ2XTT2</accession>
<dbReference type="EC" id="3.5.2.7" evidence="1 7"/>
<keyword evidence="6 7" id="KW-0408">Iron</keyword>
<protein>
    <recommendedName>
        <fullName evidence="1 7">Imidazolonepropionase</fullName>
        <ecNumber evidence="1 7">3.5.2.7</ecNumber>
    </recommendedName>
    <alternativeName>
        <fullName evidence="7">Imidazolone-5-propionate hydrolase</fullName>
    </alternativeName>
</protein>
<feature type="binding site" evidence="7">
    <location>
        <position position="324"/>
    </location>
    <ligand>
        <name>N-formimidoyl-L-glutamate</name>
        <dbReference type="ChEBI" id="CHEBI:58928"/>
    </ligand>
</feature>
<comment type="cofactor">
    <cofactor evidence="7">
        <name>Zn(2+)</name>
        <dbReference type="ChEBI" id="CHEBI:29105"/>
    </cofactor>
    <cofactor evidence="7">
        <name>Fe(3+)</name>
        <dbReference type="ChEBI" id="CHEBI:29034"/>
    </cofactor>
    <text evidence="7">Binds 1 zinc or iron ion per subunit.</text>
</comment>
<evidence type="ECO:0000313" key="10">
    <source>
        <dbReference type="EMBL" id="WZK89506.1"/>
    </source>
</evidence>
<evidence type="ECO:0000256" key="4">
    <source>
        <dbReference type="ARBA" id="ARBA00022808"/>
    </source>
</evidence>
<feature type="binding site" evidence="7">
    <location>
        <position position="149"/>
    </location>
    <ligand>
        <name>4-imidazolone-5-propanoate</name>
        <dbReference type="ChEBI" id="CHEBI:77893"/>
    </ligand>
</feature>
<evidence type="ECO:0000256" key="6">
    <source>
        <dbReference type="ARBA" id="ARBA00023004"/>
    </source>
</evidence>
<sequence>MKGSDSVTRDFVLTGARIATMNTGETPYGLIKDGAVAVRNGVIEWVGDTGDLPASYAGLTARDMAGRLMTPGLIDCHTHIVFGGHRALEFEMRLNGASYEEVARAGGGIVSTVTATRAASIETLIANALPRLDALIAEGATVVEVKSGYGLDRETELNMLRAARTLATLRPVTIRTTFLGAHATPAEYKDRDDHYIDEVCIPTLRAAHAEALVDAVDGFCEGIAFQPDQIERVFQVAAELNLPVKLHAEQLSHLGGTQLAARYGALSVDHVEYANDDDARAMADSGSVAVILPGAFYTIRETQVPPIGSFRNRGVPMALATDCNPGSSPLTSLLLTMNMGCTLFRMTPEEALAGVTRNAAKALGLKDRGQIAPGMVADLAIWDVETPGELSYRIGFNPLHSRIYAQTQEGTS</sequence>
<dbReference type="InterPro" id="IPR011059">
    <property type="entry name" value="Metal-dep_hydrolase_composite"/>
</dbReference>
<dbReference type="PANTHER" id="PTHR42752">
    <property type="entry name" value="IMIDAZOLONEPROPIONASE"/>
    <property type="match status" value="1"/>
</dbReference>
<dbReference type="SUPFAM" id="SSF51556">
    <property type="entry name" value="Metallo-dependent hydrolases"/>
    <property type="match status" value="1"/>
</dbReference>
<feature type="domain" description="Amidohydrolase-related" evidence="8">
    <location>
        <begin position="69"/>
        <end position="386"/>
    </location>
</feature>
<evidence type="ECO:0000256" key="7">
    <source>
        <dbReference type="HAMAP-Rule" id="MF_00372"/>
    </source>
</evidence>
<feature type="binding site" evidence="7">
    <location>
        <position position="79"/>
    </location>
    <ligand>
        <name>Fe(3+)</name>
        <dbReference type="ChEBI" id="CHEBI:29034"/>
    </ligand>
</feature>
<dbReference type="PANTHER" id="PTHR42752:SF1">
    <property type="entry name" value="IMIDAZOLONEPROPIONASE-RELATED"/>
    <property type="match status" value="1"/>
</dbReference>
<evidence type="ECO:0000259" key="8">
    <source>
        <dbReference type="Pfam" id="PF01979"/>
    </source>
</evidence>
<dbReference type="CDD" id="cd01296">
    <property type="entry name" value="Imidazolone-5PH"/>
    <property type="match status" value="1"/>
</dbReference>
<feature type="binding site" evidence="7">
    <location>
        <position position="79"/>
    </location>
    <ligand>
        <name>Zn(2+)</name>
        <dbReference type="ChEBI" id="CHEBI:29105"/>
    </ligand>
</feature>
<keyword evidence="4 7" id="KW-0369">Histidine metabolism</keyword>
<feature type="binding site" evidence="7">
    <location>
        <position position="247"/>
    </location>
    <ligand>
        <name>Fe(3+)</name>
        <dbReference type="ChEBI" id="CHEBI:29034"/>
    </ligand>
</feature>
<dbReference type="GO" id="GO:0050480">
    <property type="term" value="F:imidazolonepropionase activity"/>
    <property type="evidence" value="ECO:0007669"/>
    <property type="project" value="UniProtKB-EC"/>
</dbReference>
<dbReference type="SUPFAM" id="SSF51338">
    <property type="entry name" value="Composite domain of metallo-dependent hydrolases"/>
    <property type="match status" value="1"/>
</dbReference>
<gene>
    <name evidence="7 10" type="primary">hutI</name>
    <name evidence="10" type="ORF">QEZ52_02865</name>
</gene>
<evidence type="ECO:0000259" key="9">
    <source>
        <dbReference type="Pfam" id="PF22039"/>
    </source>
</evidence>
<comment type="subcellular location">
    <subcellularLocation>
        <location evidence="7">Cytoplasm</location>
    </subcellularLocation>
</comment>
<dbReference type="EMBL" id="CP123584">
    <property type="protein sequence ID" value="WZK89506.1"/>
    <property type="molecule type" value="Genomic_DNA"/>
</dbReference>
<dbReference type="Pfam" id="PF22039">
    <property type="entry name" value="HUTI_composite_bact"/>
    <property type="match status" value="1"/>
</dbReference>
<feature type="binding site" evidence="7">
    <location>
        <position position="77"/>
    </location>
    <ligand>
        <name>Fe(3+)</name>
        <dbReference type="ChEBI" id="CHEBI:29034"/>
    </ligand>
</feature>
<feature type="binding site" evidence="7">
    <location>
        <position position="326"/>
    </location>
    <ligand>
        <name>N-formimidoyl-L-glutamate</name>
        <dbReference type="ChEBI" id="CHEBI:58928"/>
    </ligand>
</feature>
<dbReference type="Gene3D" id="2.30.40.10">
    <property type="entry name" value="Urease, subunit C, domain 1"/>
    <property type="match status" value="1"/>
</dbReference>
<comment type="catalytic activity">
    <reaction evidence="7">
        <text>4-imidazolone-5-propanoate + H2O = N-formimidoyl-L-glutamate</text>
        <dbReference type="Rhea" id="RHEA:23660"/>
        <dbReference type="ChEBI" id="CHEBI:15377"/>
        <dbReference type="ChEBI" id="CHEBI:58928"/>
        <dbReference type="ChEBI" id="CHEBI:77893"/>
        <dbReference type="EC" id="3.5.2.7"/>
    </reaction>
</comment>
<feature type="binding site" evidence="7">
    <location>
        <position position="77"/>
    </location>
    <ligand>
        <name>Zn(2+)</name>
        <dbReference type="ChEBI" id="CHEBI:29105"/>
    </ligand>
</feature>
<evidence type="ECO:0000256" key="3">
    <source>
        <dbReference type="ARBA" id="ARBA00022801"/>
    </source>
</evidence>
<evidence type="ECO:0000256" key="5">
    <source>
        <dbReference type="ARBA" id="ARBA00022833"/>
    </source>
</evidence>
<reference evidence="10 11" key="1">
    <citation type="submission" date="2023-04" db="EMBL/GenBank/DDBJ databases">
        <title>Complete genome sequence of Alisedimentitalea scapharcae.</title>
        <authorList>
            <person name="Rong J.-C."/>
            <person name="Yi M.-L."/>
            <person name="Zhao Q."/>
        </authorList>
    </citation>
    <scope>NUCLEOTIDE SEQUENCE [LARGE SCALE GENOMIC DNA]</scope>
    <source>
        <strain evidence="10 11">KCTC 42119</strain>
    </source>
</reference>
<organism evidence="10 11">
    <name type="scientific">Aliisedimentitalea scapharcae</name>
    <dbReference type="NCBI Taxonomy" id="1524259"/>
    <lineage>
        <taxon>Bacteria</taxon>
        <taxon>Pseudomonadati</taxon>
        <taxon>Pseudomonadota</taxon>
        <taxon>Alphaproteobacteria</taxon>
        <taxon>Rhodobacterales</taxon>
        <taxon>Roseobacteraceae</taxon>
        <taxon>Aliisedimentitalea</taxon>
    </lineage>
</organism>
<evidence type="ECO:0000256" key="1">
    <source>
        <dbReference type="ARBA" id="ARBA00012864"/>
    </source>
</evidence>
<keyword evidence="11" id="KW-1185">Reference proteome</keyword>
<evidence type="ECO:0000256" key="2">
    <source>
        <dbReference type="ARBA" id="ARBA00022723"/>
    </source>
</evidence>
<comment type="pathway">
    <text evidence="7">Amino-acid degradation; L-histidine degradation into L-glutamate; N-formimidoyl-L-glutamate from L-histidine: step 3/3.</text>
</comment>
<feature type="binding site" evidence="7">
    <location>
        <position position="182"/>
    </location>
    <ligand>
        <name>4-imidazolone-5-propanoate</name>
        <dbReference type="ChEBI" id="CHEBI:77893"/>
    </ligand>
</feature>
<feature type="binding site" evidence="7">
    <location>
        <position position="322"/>
    </location>
    <ligand>
        <name>Fe(3+)</name>
        <dbReference type="ChEBI" id="CHEBI:29034"/>
    </ligand>
</feature>
<evidence type="ECO:0000313" key="11">
    <source>
        <dbReference type="Proteomes" id="UP001623232"/>
    </source>
</evidence>
<proteinExistence type="inferred from homology"/>
<keyword evidence="3 7" id="KW-0378">Hydrolase</keyword>
<name>A0ABZ2XTT2_9RHOB</name>
<dbReference type="Proteomes" id="UP001623232">
    <property type="component" value="Chromosome"/>
</dbReference>
<feature type="binding site" evidence="7">
    <location>
        <position position="149"/>
    </location>
    <ligand>
        <name>N-formimidoyl-L-glutamate</name>
        <dbReference type="ChEBI" id="CHEBI:58928"/>
    </ligand>
</feature>
<dbReference type="InterPro" id="IPR005920">
    <property type="entry name" value="HutI"/>
</dbReference>
<dbReference type="Gene3D" id="3.20.20.140">
    <property type="entry name" value="Metal-dependent hydrolases"/>
    <property type="match status" value="1"/>
</dbReference>
<dbReference type="InterPro" id="IPR054418">
    <property type="entry name" value="MQNX/HUTI_composite_N"/>
</dbReference>
<keyword evidence="5 7" id="KW-0862">Zinc</keyword>
<feature type="binding site" evidence="7">
    <location>
        <position position="327"/>
    </location>
    <ligand>
        <name>4-imidazolone-5-propanoate</name>
        <dbReference type="ChEBI" id="CHEBI:77893"/>
    </ligand>
</feature>
<keyword evidence="7" id="KW-0963">Cytoplasm</keyword>
<dbReference type="InterPro" id="IPR032466">
    <property type="entry name" value="Metal_Hydrolase"/>
</dbReference>
<comment type="function">
    <text evidence="7">Catalyzes the hydrolytic cleavage of the carbon-nitrogen bond in imidazolone-5-propanoate to yield N-formimidoyl-L-glutamate. It is the third step in the universal histidine degradation pathway.</text>
</comment>
<dbReference type="Pfam" id="PF01979">
    <property type="entry name" value="Amidohydro_1"/>
    <property type="match status" value="1"/>
</dbReference>
<keyword evidence="2 7" id="KW-0479">Metal-binding</keyword>